<dbReference type="SMART" id="SM00482">
    <property type="entry name" value="POLAc"/>
    <property type="match status" value="1"/>
</dbReference>
<dbReference type="Gene3D" id="3.40.50.1010">
    <property type="entry name" value="5'-nuclease"/>
    <property type="match status" value="1"/>
</dbReference>
<dbReference type="InterPro" id="IPR020045">
    <property type="entry name" value="DNA_polI_H3TH"/>
</dbReference>
<evidence type="ECO:0000256" key="7">
    <source>
        <dbReference type="ARBA" id="ARBA00022722"/>
    </source>
</evidence>
<comment type="function">
    <text evidence="16">In addition to polymerase activity, this DNA polymerase exhibits 5'-3' exonuclease activity.</text>
</comment>
<keyword evidence="11 16" id="KW-0239">DNA-directed DNA polymerase</keyword>
<dbReference type="FunFam" id="1.10.150.20:FF:000002">
    <property type="entry name" value="DNA polymerase I"/>
    <property type="match status" value="1"/>
</dbReference>
<evidence type="ECO:0000256" key="11">
    <source>
        <dbReference type="ARBA" id="ARBA00022932"/>
    </source>
</evidence>
<keyword evidence="13 16" id="KW-0234">DNA repair</keyword>
<evidence type="ECO:0000313" key="19">
    <source>
        <dbReference type="EMBL" id="KDR95039.1"/>
    </source>
</evidence>
<dbReference type="GO" id="GO:0006302">
    <property type="term" value="P:double-strand break repair"/>
    <property type="evidence" value="ECO:0007669"/>
    <property type="project" value="TreeGrafter"/>
</dbReference>
<evidence type="ECO:0000256" key="1">
    <source>
        <dbReference type="ARBA" id="ARBA00007705"/>
    </source>
</evidence>
<keyword evidence="12 16" id="KW-0238">DNA-binding</keyword>
<dbReference type="GO" id="GO:0006261">
    <property type="term" value="P:DNA-templated DNA replication"/>
    <property type="evidence" value="ECO:0007669"/>
    <property type="project" value="UniProtKB-UniRule"/>
</dbReference>
<dbReference type="CDD" id="cd09898">
    <property type="entry name" value="H3TH_53EXO"/>
    <property type="match status" value="1"/>
</dbReference>
<sequence>MTKRLVIIDGNSLINRAYYALPELMNKDGLHTNALYGFTTMLFKIMDNYEPTHMSVAFDLKAPTFRHKAYSEYKAHRKGMPDELREQMAPLKELLDAFKIHRLELEGFEADDIIGTVAREAEREGFEVFIVTGDKDALQLASANVKILITKKGISELEEYDGDAIVEKFGITPNQLIDLKGLMGDKSDNIPGVPGIGEKTGIKLIKEYGSVENLIQNTEDLKGKMKEKLEENVQLAVISKKLAKIVTDIPVEFDIEGLEMKGFDREQVLRLFNLFEFSSLVKRFGEAGKAEEDVNIEPSTLSIVNADEKGIKEFVGNVNEKGYVYLKSVSKGANIADKELIGIFMSIDGEEMLKINSEKDIMAMKGVLESPEIEKYGYKLKDDYINLRPYGVCIENMKFDISVAEYIIDSASSAYEHENISSKHFGKLIKSQEELLGKGKKARLFEEVEPDELSNYFGAIINLVSRVKPLQEEEIAKNEMEELFYDVEMPLVEVLGNMEYEGIKVDRDILLELKEEFAADIEQLEKKIYEHAGEKFNINSPKQLGVILFEKLDLPPTKKTKTGYSTNAQVLEKLSAKHPIIDLISEYRQIVKLQSTYVDGLLGIINEKTGRIHSSFNQTITTTGRISSTEPNLQNIPVRLELGRKLRKVFIAKEDCVFTDADYSQIELRILAHICDDEKLKDAFIKEQDIHSRTASEVFRVPIEEVDRQMRGAAKAVNFGIIYGISDFGLSKNLGIPVKKAKEYITGYLDRYENVRKYMDDIVEYAKDNGYVLTLMNRRRYIPELRSSNFILKNLGKRLAMNTPIQGSAADIIKIAMVNVHKKLREKGLRSQLILQVHDELIIETYAEEKDVVEEILRSEMEGAMNLAVPLKVDLSSASSWYDAK</sequence>
<dbReference type="InterPro" id="IPR002298">
    <property type="entry name" value="DNA_polymerase_A"/>
</dbReference>
<evidence type="ECO:0000256" key="14">
    <source>
        <dbReference type="ARBA" id="ARBA00049244"/>
    </source>
</evidence>
<accession>A0A069RD99</accession>
<comment type="similarity">
    <text evidence="1 16">Belongs to the DNA polymerase type-A family.</text>
</comment>
<dbReference type="SUPFAM" id="SSF88723">
    <property type="entry name" value="PIN domain-like"/>
    <property type="match status" value="1"/>
</dbReference>
<keyword evidence="9 16" id="KW-0378">Hydrolase</keyword>
<dbReference type="OrthoDB" id="9806424at2"/>
<dbReference type="InterPro" id="IPR008918">
    <property type="entry name" value="HhH2"/>
</dbReference>
<dbReference type="InterPro" id="IPR054690">
    <property type="entry name" value="DNA_polI_exonuclease"/>
</dbReference>
<proteinExistence type="inferred from homology"/>
<evidence type="ECO:0000256" key="4">
    <source>
        <dbReference type="ARBA" id="ARBA00022679"/>
    </source>
</evidence>
<dbReference type="eggNOG" id="COG0749">
    <property type="taxonomic scope" value="Bacteria"/>
</dbReference>
<dbReference type="GO" id="GO:0008409">
    <property type="term" value="F:5'-3' exonuclease activity"/>
    <property type="evidence" value="ECO:0007669"/>
    <property type="project" value="UniProtKB-UniRule"/>
</dbReference>
<evidence type="ECO:0000313" key="20">
    <source>
        <dbReference type="Proteomes" id="UP000027946"/>
    </source>
</evidence>
<evidence type="ECO:0000259" key="17">
    <source>
        <dbReference type="SMART" id="SM00475"/>
    </source>
</evidence>
<dbReference type="SUPFAM" id="SSF56672">
    <property type="entry name" value="DNA/RNA polymerases"/>
    <property type="match status" value="1"/>
</dbReference>
<evidence type="ECO:0000256" key="8">
    <source>
        <dbReference type="ARBA" id="ARBA00022763"/>
    </source>
</evidence>
<dbReference type="InterPro" id="IPR020046">
    <property type="entry name" value="5-3_exonucl_a-hlix_arch_N"/>
</dbReference>
<gene>
    <name evidence="16 19" type="primary">polA</name>
    <name evidence="19" type="ORF">CLIT_11c00670</name>
</gene>
<evidence type="ECO:0000259" key="18">
    <source>
        <dbReference type="SMART" id="SM00482"/>
    </source>
</evidence>
<evidence type="ECO:0000256" key="15">
    <source>
        <dbReference type="NCBIfam" id="TIGR00593"/>
    </source>
</evidence>
<dbReference type="InterPro" id="IPR029060">
    <property type="entry name" value="PIN-like_dom_sf"/>
</dbReference>
<feature type="domain" description="DNA-directed DNA polymerase family A palm" evidence="18">
    <location>
        <begin position="643"/>
        <end position="849"/>
    </location>
</feature>
<dbReference type="NCBIfam" id="NF004397">
    <property type="entry name" value="PRK05755.1"/>
    <property type="match status" value="1"/>
</dbReference>
<dbReference type="PANTHER" id="PTHR10133">
    <property type="entry name" value="DNA POLYMERASE I"/>
    <property type="match status" value="1"/>
</dbReference>
<dbReference type="EMBL" id="JJMM01000011">
    <property type="protein sequence ID" value="KDR95039.1"/>
    <property type="molecule type" value="Genomic_DNA"/>
</dbReference>
<dbReference type="FunFam" id="3.40.50.1010:FF:000001">
    <property type="entry name" value="DNA polymerase I"/>
    <property type="match status" value="1"/>
</dbReference>
<comment type="catalytic activity">
    <reaction evidence="14 16">
        <text>DNA(n) + a 2'-deoxyribonucleoside 5'-triphosphate = DNA(n+1) + diphosphate</text>
        <dbReference type="Rhea" id="RHEA:22508"/>
        <dbReference type="Rhea" id="RHEA-COMP:17339"/>
        <dbReference type="Rhea" id="RHEA-COMP:17340"/>
        <dbReference type="ChEBI" id="CHEBI:33019"/>
        <dbReference type="ChEBI" id="CHEBI:61560"/>
        <dbReference type="ChEBI" id="CHEBI:173112"/>
        <dbReference type="EC" id="2.7.7.7"/>
    </reaction>
</comment>
<dbReference type="CDD" id="cd09859">
    <property type="entry name" value="PIN_53EXO"/>
    <property type="match status" value="1"/>
</dbReference>
<evidence type="ECO:0000256" key="10">
    <source>
        <dbReference type="ARBA" id="ARBA00022839"/>
    </source>
</evidence>
<dbReference type="InterPro" id="IPR019760">
    <property type="entry name" value="DNA-dir_DNA_pol_A_CS"/>
</dbReference>
<protein>
    <recommendedName>
        <fullName evidence="3 15">DNA polymerase I</fullName>
        <ecNumber evidence="2 15">2.7.7.7</ecNumber>
    </recommendedName>
</protein>
<evidence type="ECO:0000256" key="16">
    <source>
        <dbReference type="RuleBase" id="RU004460"/>
    </source>
</evidence>
<dbReference type="GO" id="GO:0003887">
    <property type="term" value="F:DNA-directed DNA polymerase activity"/>
    <property type="evidence" value="ECO:0007669"/>
    <property type="project" value="UniProtKB-UniRule"/>
</dbReference>
<dbReference type="Proteomes" id="UP000027946">
    <property type="component" value="Unassembled WGS sequence"/>
</dbReference>
<keyword evidence="7" id="KW-0540">Nuclease</keyword>
<dbReference type="CDD" id="cd08637">
    <property type="entry name" value="DNA_pol_A_pol_I_C"/>
    <property type="match status" value="1"/>
</dbReference>
<dbReference type="SUPFAM" id="SSF53098">
    <property type="entry name" value="Ribonuclease H-like"/>
    <property type="match status" value="1"/>
</dbReference>
<evidence type="ECO:0000256" key="9">
    <source>
        <dbReference type="ARBA" id="ARBA00022801"/>
    </source>
</evidence>
<dbReference type="InterPro" id="IPR036397">
    <property type="entry name" value="RNaseH_sf"/>
</dbReference>
<dbReference type="PROSITE" id="PS00447">
    <property type="entry name" value="DNA_POLYMERASE_A"/>
    <property type="match status" value="1"/>
</dbReference>
<keyword evidence="6 16" id="KW-0235">DNA replication</keyword>
<dbReference type="NCBIfam" id="TIGR00593">
    <property type="entry name" value="pola"/>
    <property type="match status" value="1"/>
</dbReference>
<dbReference type="AlphaFoldDB" id="A0A069RD99"/>
<dbReference type="InterPro" id="IPR043502">
    <property type="entry name" value="DNA/RNA_pol_sf"/>
</dbReference>
<keyword evidence="20" id="KW-1185">Reference proteome</keyword>
<dbReference type="Pfam" id="PF00476">
    <property type="entry name" value="DNA_pol_A"/>
    <property type="match status" value="1"/>
</dbReference>
<feature type="domain" description="5'-3' exonuclease" evidence="17">
    <location>
        <begin position="3"/>
        <end position="261"/>
    </location>
</feature>
<dbReference type="Pfam" id="PF02739">
    <property type="entry name" value="5_3_exonuc_N"/>
    <property type="match status" value="1"/>
</dbReference>
<dbReference type="PANTHER" id="PTHR10133:SF27">
    <property type="entry name" value="DNA POLYMERASE NU"/>
    <property type="match status" value="1"/>
</dbReference>
<dbReference type="SUPFAM" id="SSF47807">
    <property type="entry name" value="5' to 3' exonuclease, C-terminal subdomain"/>
    <property type="match status" value="1"/>
</dbReference>
<dbReference type="PRINTS" id="PR00868">
    <property type="entry name" value="DNAPOLI"/>
</dbReference>
<comment type="caution">
    <text evidence="19">The sequence shown here is derived from an EMBL/GenBank/DDBJ whole genome shotgun (WGS) entry which is preliminary data.</text>
</comment>
<dbReference type="InterPro" id="IPR001098">
    <property type="entry name" value="DNA-dir_DNA_pol_A_palm_dom"/>
</dbReference>
<dbReference type="InterPro" id="IPR036279">
    <property type="entry name" value="5-3_exonuclease_C_sf"/>
</dbReference>
<dbReference type="FunFam" id="1.10.150.20:FF:000003">
    <property type="entry name" value="DNA polymerase I"/>
    <property type="match status" value="1"/>
</dbReference>
<dbReference type="Gene3D" id="1.10.150.20">
    <property type="entry name" value="5' to 3' exonuclease, C-terminal subdomain"/>
    <property type="match status" value="2"/>
</dbReference>
<keyword evidence="5 16" id="KW-0548">Nucleotidyltransferase</keyword>
<dbReference type="Gene3D" id="3.30.420.10">
    <property type="entry name" value="Ribonuclease H-like superfamily/Ribonuclease H"/>
    <property type="match status" value="1"/>
</dbReference>
<dbReference type="SMART" id="SM00279">
    <property type="entry name" value="HhH2"/>
    <property type="match status" value="1"/>
</dbReference>
<name>A0A069RD99_PEPLI</name>
<reference evidence="19 20" key="1">
    <citation type="submission" date="2014-03" db="EMBL/GenBank/DDBJ databases">
        <title>Genome sequence of Clostridium litorale W6, DSM 5388.</title>
        <authorList>
            <person name="Poehlein A."/>
            <person name="Jagirdar A."/>
            <person name="Khonsari B."/>
            <person name="Chibani C.M."/>
            <person name="Gutierrez Gutierrez D.A."/>
            <person name="Davydova E."/>
            <person name="Alghaithi H.S."/>
            <person name="Nair K.P."/>
            <person name="Dhamotharan K."/>
            <person name="Chandran L."/>
            <person name="G W."/>
            <person name="Daniel R."/>
        </authorList>
    </citation>
    <scope>NUCLEOTIDE SEQUENCE [LARGE SCALE GENOMIC DNA]</scope>
    <source>
        <strain evidence="19 20">W6</strain>
    </source>
</reference>
<dbReference type="Pfam" id="PF01367">
    <property type="entry name" value="5_3_exonuc"/>
    <property type="match status" value="1"/>
</dbReference>
<dbReference type="InterPro" id="IPR002421">
    <property type="entry name" value="5-3_exonuclease"/>
</dbReference>
<dbReference type="GO" id="GO:0003677">
    <property type="term" value="F:DNA binding"/>
    <property type="evidence" value="ECO:0007669"/>
    <property type="project" value="UniProtKB-UniRule"/>
</dbReference>
<dbReference type="Gene3D" id="3.30.70.370">
    <property type="match status" value="1"/>
</dbReference>
<evidence type="ECO:0000256" key="3">
    <source>
        <dbReference type="ARBA" id="ARBA00020311"/>
    </source>
</evidence>
<evidence type="ECO:0000256" key="2">
    <source>
        <dbReference type="ARBA" id="ARBA00012417"/>
    </source>
</evidence>
<dbReference type="EC" id="2.7.7.7" evidence="2 15"/>
<comment type="subunit">
    <text evidence="16">Single-chain monomer with multiple functions.</text>
</comment>
<dbReference type="STRING" id="1121324.CLIT_11c00670"/>
<evidence type="ECO:0000256" key="5">
    <source>
        <dbReference type="ARBA" id="ARBA00022695"/>
    </source>
</evidence>
<dbReference type="RefSeq" id="WP_038264900.1">
    <property type="nucleotide sequence ID" value="NZ_FSRH01000002.1"/>
</dbReference>
<dbReference type="SMART" id="SM00475">
    <property type="entry name" value="53EXOc"/>
    <property type="match status" value="1"/>
</dbReference>
<keyword evidence="8 16" id="KW-0227">DNA damage</keyword>
<dbReference type="Gene3D" id="1.20.1060.10">
    <property type="entry name" value="Taq DNA Polymerase, Chain T, domain 4"/>
    <property type="match status" value="1"/>
</dbReference>
<keyword evidence="4 16" id="KW-0808">Transferase</keyword>
<dbReference type="CDD" id="cd06140">
    <property type="entry name" value="DNA_polA_I_Bacillus_like_exo"/>
    <property type="match status" value="1"/>
</dbReference>
<organism evidence="19 20">
    <name type="scientific">Peptoclostridium litorale DSM 5388</name>
    <dbReference type="NCBI Taxonomy" id="1121324"/>
    <lineage>
        <taxon>Bacteria</taxon>
        <taxon>Bacillati</taxon>
        <taxon>Bacillota</taxon>
        <taxon>Clostridia</taxon>
        <taxon>Peptostreptococcales</taxon>
        <taxon>Peptoclostridiaceae</taxon>
        <taxon>Peptoclostridium</taxon>
    </lineage>
</organism>
<dbReference type="Pfam" id="PF22619">
    <property type="entry name" value="DNA_polI_exo1"/>
    <property type="match status" value="1"/>
</dbReference>
<evidence type="ECO:0000256" key="6">
    <source>
        <dbReference type="ARBA" id="ARBA00022705"/>
    </source>
</evidence>
<dbReference type="eggNOG" id="COG0258">
    <property type="taxonomic scope" value="Bacteria"/>
</dbReference>
<dbReference type="InterPro" id="IPR018320">
    <property type="entry name" value="DNA_polymerase_1"/>
</dbReference>
<evidence type="ECO:0000256" key="13">
    <source>
        <dbReference type="ARBA" id="ARBA00023204"/>
    </source>
</evidence>
<dbReference type="FunFam" id="1.20.1060.10:FF:000001">
    <property type="entry name" value="DNA polymerase I"/>
    <property type="match status" value="1"/>
</dbReference>
<keyword evidence="10 16" id="KW-0269">Exonuclease</keyword>
<dbReference type="InterPro" id="IPR012337">
    <property type="entry name" value="RNaseH-like_sf"/>
</dbReference>
<evidence type="ECO:0000256" key="12">
    <source>
        <dbReference type="ARBA" id="ARBA00023125"/>
    </source>
</evidence>